<proteinExistence type="predicted"/>
<feature type="compositionally biased region" description="Basic and acidic residues" evidence="2">
    <location>
        <begin position="830"/>
        <end position="840"/>
    </location>
</feature>
<dbReference type="GO" id="GO:0099518">
    <property type="term" value="P:vesicle cytoskeletal trafficking"/>
    <property type="evidence" value="ECO:0007669"/>
    <property type="project" value="TreeGrafter"/>
</dbReference>
<feature type="region of interest" description="Disordered" evidence="2">
    <location>
        <begin position="830"/>
        <end position="878"/>
    </location>
</feature>
<protein>
    <submittedName>
        <fullName evidence="3">Chromosome 10 open reading frame 118</fullName>
    </submittedName>
</protein>
<feature type="compositionally biased region" description="Low complexity" evidence="2">
    <location>
        <begin position="841"/>
        <end position="852"/>
    </location>
</feature>
<accession>A0A1A8UYS0</accession>
<feature type="compositionally biased region" description="Basic and acidic residues" evidence="2">
    <location>
        <begin position="28"/>
        <end position="52"/>
    </location>
</feature>
<evidence type="ECO:0000256" key="1">
    <source>
        <dbReference type="SAM" id="Coils"/>
    </source>
</evidence>
<name>A0A1A8UYS0_NOTFU</name>
<dbReference type="GO" id="GO:0005802">
    <property type="term" value="C:trans-Golgi network"/>
    <property type="evidence" value="ECO:0007669"/>
    <property type="project" value="TreeGrafter"/>
</dbReference>
<dbReference type="AlphaFoldDB" id="A0A1A8UYS0"/>
<feature type="compositionally biased region" description="Polar residues" evidence="2">
    <location>
        <begin position="853"/>
        <end position="862"/>
    </location>
</feature>
<reference evidence="3" key="2">
    <citation type="submission" date="2016-06" db="EMBL/GenBank/DDBJ databases">
        <title>The genome of a short-lived fish provides insights into sex chromosome evolution and the genetic control of aging.</title>
        <authorList>
            <person name="Reichwald K."/>
            <person name="Felder M."/>
            <person name="Petzold A."/>
            <person name="Koch P."/>
            <person name="Groth M."/>
            <person name="Platzer M."/>
        </authorList>
    </citation>
    <scope>NUCLEOTIDE SEQUENCE</scope>
    <source>
        <tissue evidence="3">Brain</tissue>
    </source>
</reference>
<feature type="compositionally biased region" description="Polar residues" evidence="2">
    <location>
        <begin position="54"/>
        <end position="68"/>
    </location>
</feature>
<dbReference type="PANTHER" id="PTHR18911:SF5">
    <property type="entry name" value="COILED-COIL DOMAIN-CONTAINING PROTEIN 186"/>
    <property type="match status" value="1"/>
</dbReference>
<gene>
    <name evidence="3" type="primary">C12H10ORF118</name>
</gene>
<evidence type="ECO:0000256" key="2">
    <source>
        <dbReference type="SAM" id="MobiDB-lite"/>
    </source>
</evidence>
<dbReference type="InterPro" id="IPR038830">
    <property type="entry name" value="CCDC186"/>
</dbReference>
<evidence type="ECO:0000313" key="3">
    <source>
        <dbReference type="EMBL" id="SBS53554.1"/>
    </source>
</evidence>
<feature type="compositionally biased region" description="Polar residues" evidence="2">
    <location>
        <begin position="177"/>
        <end position="210"/>
    </location>
</feature>
<feature type="compositionally biased region" description="Acidic residues" evidence="2">
    <location>
        <begin position="73"/>
        <end position="91"/>
    </location>
</feature>
<sequence length="1021" mass="116797">MKQPGLTTDLQIMEGSEVTSMSEESDSVDQRHNNPSSLKEEETSHSNAHEEESICQTNSEFQLQSELAKTTIDVEEDTNTPQEPLEEEETAPDVKYDASTVLSESDKPPLSLSNEDSAVLRPPATCQDVSQTSPVLEGTTEPLLTFDEETQNSTEQPLVLVTESAESSPADNRDSAETPSSSFQNTSNNSPTASSMSNGPSTPNSDTLSASLASNRHFGANSSVPSHSTPSPFDTDCSRKLISQIQRSLSQESLLDELESELLACQLPEGESRGENKGSPPINGLAADQEGCMVVFEKCVQYKCAQQEKAIQKLLEENKRHQELILGICSEKDNMRDELKKRTETEKQHITIIKKLEGRAEELLKELKESREKLIHQEQTAKAALQQQLKETTYRIEQVNKKCDEARQEKETMVMKYVRGEKEALDLRRDKESLEKRLREALKEVDRQALRGNQLAQEKGRLQQLYDAKEGEVGRLAREGEKLKEEINSHLIKVKWAQNKLKSEADSHKETKDRLRETASKLAQAKEETEQIRKNCQDMIRTYQESEELRSNELDAKLRETKGELEKHKQEQTDQLEMHRVKARELEKHKQEQTDQLEMHRVKARELEELKRSYKESMDELETLRTKLKCLEDERPRWEDELTKYREIINRQKAEIGRQRGELEEVTALQDQHQRDKQEIMSLQEEVDGLTSQIADLQRDVLGSREREAELLGFTEKLSSKNALLQSESNALQSQLDQVTNSFTELQGRLEETSRQLDDKSRRLKQEEVLRQQEVQALQEERAALQTEVAKLKTRVEELRDELVTQKRKQAANIKDLTKQLTQARKRLEQVENGGCDRDASSMGSRSSSSGSLNTRHGGSSSVEERSPESQSGPSVMVVDSFPEVDKAVLVERIVRLQKALARKQEKIEFMEDHIKQLVEEIRKKTNITETVEVKNDRLIKLSAGNAEEDRYVNKDESVRYRGHTDLKASAAAASAWHLKELYFYCIQVDFFTKWDQFVKLQPAKSWRFHFCPLLKNKKHN</sequence>
<reference evidence="3" key="1">
    <citation type="submission" date="2016-05" db="EMBL/GenBank/DDBJ databases">
        <authorList>
            <person name="Lavstsen T."/>
            <person name="Jespersen J.S."/>
        </authorList>
    </citation>
    <scope>NUCLEOTIDE SEQUENCE</scope>
    <source>
        <tissue evidence="3">Brain</tissue>
    </source>
</reference>
<dbReference type="EMBL" id="HAEJ01013097">
    <property type="protein sequence ID" value="SBS53554.1"/>
    <property type="molecule type" value="Transcribed_RNA"/>
</dbReference>
<feature type="coiled-coil region" evidence="1">
    <location>
        <begin position="887"/>
        <end position="928"/>
    </location>
</feature>
<feature type="region of interest" description="Disordered" evidence="2">
    <location>
        <begin position="1"/>
        <end position="210"/>
    </location>
</feature>
<dbReference type="GO" id="GO:0031267">
    <property type="term" value="F:small GTPase binding"/>
    <property type="evidence" value="ECO:0007669"/>
    <property type="project" value="TreeGrafter"/>
</dbReference>
<dbReference type="Gene3D" id="1.10.287.1490">
    <property type="match status" value="1"/>
</dbReference>
<dbReference type="PANTHER" id="PTHR18911">
    <property type="entry name" value="CTCL TUMOR ANTIGEN HD-CL-01"/>
    <property type="match status" value="1"/>
</dbReference>
<organism evidence="3">
    <name type="scientific">Nothobranchius furzeri</name>
    <name type="common">Turquoise killifish</name>
    <dbReference type="NCBI Taxonomy" id="105023"/>
    <lineage>
        <taxon>Eukaryota</taxon>
        <taxon>Metazoa</taxon>
        <taxon>Chordata</taxon>
        <taxon>Craniata</taxon>
        <taxon>Vertebrata</taxon>
        <taxon>Euteleostomi</taxon>
        <taxon>Actinopterygii</taxon>
        <taxon>Neopterygii</taxon>
        <taxon>Teleostei</taxon>
        <taxon>Neoteleostei</taxon>
        <taxon>Acanthomorphata</taxon>
        <taxon>Ovalentaria</taxon>
        <taxon>Atherinomorphae</taxon>
        <taxon>Cyprinodontiformes</taxon>
        <taxon>Nothobranchiidae</taxon>
        <taxon>Nothobranchius</taxon>
    </lineage>
</organism>
<keyword evidence="1" id="KW-0175">Coiled coil</keyword>
<feature type="compositionally biased region" description="Polar residues" evidence="2">
    <location>
        <begin position="1"/>
        <end position="10"/>
    </location>
</feature>